<reference evidence="1 2" key="1">
    <citation type="journal article" date="2019" name="Commun. Biol.">
        <title>The bagworm genome reveals a unique fibroin gene that provides high tensile strength.</title>
        <authorList>
            <person name="Kono N."/>
            <person name="Nakamura H."/>
            <person name="Ohtoshi R."/>
            <person name="Tomita M."/>
            <person name="Numata K."/>
            <person name="Arakawa K."/>
        </authorList>
    </citation>
    <scope>NUCLEOTIDE SEQUENCE [LARGE SCALE GENOMIC DNA]</scope>
</reference>
<proteinExistence type="predicted"/>
<keyword evidence="2" id="KW-1185">Reference proteome</keyword>
<gene>
    <name evidence="1" type="ORF">EVAR_93541_1</name>
</gene>
<sequence length="201" mass="22019">MVSPSSPPVPSSEFSLYIDYEERNLCDGRVDKSTLRKSNADQIGGILKKITVQNPSCASPTRTWPVFFIQLIEGQPRIRATKKKVIIAVHGSRNLKESPVLCRPLGFCHIANTYLVVVPGGDLVNNSRAHAAGLRARPSRYRVSRLAHTCWILSRSGTESSVDTETKIENGKEKSYIGPTAVLISVLRPGPRSELTAPGLK</sequence>
<evidence type="ECO:0000313" key="2">
    <source>
        <dbReference type="Proteomes" id="UP000299102"/>
    </source>
</evidence>
<dbReference type="AlphaFoldDB" id="A0A4C1US97"/>
<name>A0A4C1US97_EUMVA</name>
<dbReference type="EMBL" id="BGZK01000213">
    <property type="protein sequence ID" value="GBP28897.1"/>
    <property type="molecule type" value="Genomic_DNA"/>
</dbReference>
<comment type="caution">
    <text evidence="1">The sequence shown here is derived from an EMBL/GenBank/DDBJ whole genome shotgun (WGS) entry which is preliminary data.</text>
</comment>
<organism evidence="1 2">
    <name type="scientific">Eumeta variegata</name>
    <name type="common">Bagworm moth</name>
    <name type="synonym">Eumeta japonica</name>
    <dbReference type="NCBI Taxonomy" id="151549"/>
    <lineage>
        <taxon>Eukaryota</taxon>
        <taxon>Metazoa</taxon>
        <taxon>Ecdysozoa</taxon>
        <taxon>Arthropoda</taxon>
        <taxon>Hexapoda</taxon>
        <taxon>Insecta</taxon>
        <taxon>Pterygota</taxon>
        <taxon>Neoptera</taxon>
        <taxon>Endopterygota</taxon>
        <taxon>Lepidoptera</taxon>
        <taxon>Glossata</taxon>
        <taxon>Ditrysia</taxon>
        <taxon>Tineoidea</taxon>
        <taxon>Psychidae</taxon>
        <taxon>Oiketicinae</taxon>
        <taxon>Eumeta</taxon>
    </lineage>
</organism>
<protein>
    <submittedName>
        <fullName evidence="1">Uncharacterized protein</fullName>
    </submittedName>
</protein>
<dbReference type="Proteomes" id="UP000299102">
    <property type="component" value="Unassembled WGS sequence"/>
</dbReference>
<accession>A0A4C1US97</accession>
<evidence type="ECO:0000313" key="1">
    <source>
        <dbReference type="EMBL" id="GBP28897.1"/>
    </source>
</evidence>